<reference evidence="1 2" key="1">
    <citation type="journal article" date="2018" name="Sci. Rep.">
        <title>Genomic signatures of local adaptation to the degree of environmental predictability in rotifers.</title>
        <authorList>
            <person name="Franch-Gras L."/>
            <person name="Hahn C."/>
            <person name="Garcia-Roger E.M."/>
            <person name="Carmona M.J."/>
            <person name="Serra M."/>
            <person name="Gomez A."/>
        </authorList>
    </citation>
    <scope>NUCLEOTIDE SEQUENCE [LARGE SCALE GENOMIC DNA]</scope>
    <source>
        <strain evidence="1">HYR1</strain>
    </source>
</reference>
<evidence type="ECO:0000313" key="1">
    <source>
        <dbReference type="EMBL" id="RNA06038.1"/>
    </source>
</evidence>
<comment type="caution">
    <text evidence="1">The sequence shown here is derived from an EMBL/GenBank/DDBJ whole genome shotgun (WGS) entry which is preliminary data.</text>
</comment>
<protein>
    <submittedName>
        <fullName evidence="1">Uncharacterized protein</fullName>
    </submittedName>
</protein>
<gene>
    <name evidence="1" type="ORF">BpHYR1_007806</name>
</gene>
<organism evidence="1 2">
    <name type="scientific">Brachionus plicatilis</name>
    <name type="common">Marine rotifer</name>
    <name type="synonym">Brachionus muelleri</name>
    <dbReference type="NCBI Taxonomy" id="10195"/>
    <lineage>
        <taxon>Eukaryota</taxon>
        <taxon>Metazoa</taxon>
        <taxon>Spiralia</taxon>
        <taxon>Gnathifera</taxon>
        <taxon>Rotifera</taxon>
        <taxon>Eurotatoria</taxon>
        <taxon>Monogononta</taxon>
        <taxon>Pseudotrocha</taxon>
        <taxon>Ploima</taxon>
        <taxon>Brachionidae</taxon>
        <taxon>Brachionus</taxon>
    </lineage>
</organism>
<name>A0A3M7Q512_BRAPC</name>
<keyword evidence="2" id="KW-1185">Reference proteome</keyword>
<dbReference type="AlphaFoldDB" id="A0A3M7Q512"/>
<accession>A0A3M7Q512</accession>
<dbReference type="EMBL" id="REGN01007512">
    <property type="protein sequence ID" value="RNA06038.1"/>
    <property type="molecule type" value="Genomic_DNA"/>
</dbReference>
<dbReference type="Proteomes" id="UP000276133">
    <property type="component" value="Unassembled WGS sequence"/>
</dbReference>
<sequence>MTSFYVIGKITITIRKKRNGTISCSEKNFTNSNLTPQRQKLFDRMISMHEIVSQIKIIINPRALMCSFRK</sequence>
<proteinExistence type="predicted"/>
<evidence type="ECO:0000313" key="2">
    <source>
        <dbReference type="Proteomes" id="UP000276133"/>
    </source>
</evidence>